<dbReference type="OMA" id="FHDSYST"/>
<dbReference type="InterPro" id="IPR052387">
    <property type="entry name" value="Fibrocystin"/>
</dbReference>
<dbReference type="HOGENOM" id="CLU_1590126_0_0_1"/>
<reference evidence="3" key="2">
    <citation type="submission" date="2025-08" db="UniProtKB">
        <authorList>
            <consortium name="Ensembl"/>
        </authorList>
    </citation>
    <scope>IDENTIFICATION</scope>
</reference>
<dbReference type="InParanoid" id="F7BIJ2"/>
<keyword evidence="1" id="KW-0732">Signal</keyword>
<evidence type="ECO:0000313" key="4">
    <source>
        <dbReference type="Proteomes" id="UP000008144"/>
    </source>
</evidence>
<dbReference type="STRING" id="7719.ENSCINP00000002007"/>
<dbReference type="SUPFAM" id="SSF51126">
    <property type="entry name" value="Pectin lyase-like"/>
    <property type="match status" value="1"/>
</dbReference>
<dbReference type="InterPro" id="IPR012334">
    <property type="entry name" value="Pectin_lyas_fold"/>
</dbReference>
<evidence type="ECO:0000259" key="2">
    <source>
        <dbReference type="Pfam" id="PF24606"/>
    </source>
</evidence>
<dbReference type="Pfam" id="PF24606">
    <property type="entry name" value="CEMIP_beta-hel"/>
    <property type="match status" value="1"/>
</dbReference>
<dbReference type="InterPro" id="IPR011050">
    <property type="entry name" value="Pectin_lyase_fold/virulence"/>
</dbReference>
<dbReference type="PANTHER" id="PTHR46769">
    <property type="entry name" value="POLYCYSTIC KIDNEY AND HEPATIC DISEASE 1 (AUTOSOMAL RECESSIVE)-LIKE 1"/>
    <property type="match status" value="1"/>
</dbReference>
<dbReference type="InterPro" id="IPR055401">
    <property type="entry name" value="CEMIP_beta-hel_dom"/>
</dbReference>
<dbReference type="Gene3D" id="2.160.20.10">
    <property type="entry name" value="Single-stranded right-handed beta-helix, Pectin lyase-like"/>
    <property type="match status" value="1"/>
</dbReference>
<feature type="domain" description="CEMIP beta-helix" evidence="2">
    <location>
        <begin position="74"/>
        <end position="147"/>
    </location>
</feature>
<dbReference type="AlphaFoldDB" id="F7BIJ2"/>
<protein>
    <recommendedName>
        <fullName evidence="2">CEMIP beta-helix domain-containing protein</fullName>
    </recommendedName>
</protein>
<dbReference type="GeneTree" id="ENSGT00940000157594"/>
<accession>F7BIJ2</accession>
<reference evidence="3" key="3">
    <citation type="submission" date="2025-09" db="UniProtKB">
        <authorList>
            <consortium name="Ensembl"/>
        </authorList>
    </citation>
    <scope>IDENTIFICATION</scope>
</reference>
<dbReference type="PANTHER" id="PTHR46769:SF2">
    <property type="entry name" value="FIBROCYSTIN-L ISOFORM 2 PRECURSOR-RELATED"/>
    <property type="match status" value="1"/>
</dbReference>
<name>F7BIJ2_CIOIN</name>
<sequence>MKTIGLNSALEYRHMGETYSVNGFRLEMRAEVALLTHNIKIVGELYDTIDKEAFGGRVLVGSTSSSSGDPLTGWARISNVEFLRAGQEGWTESYDPRFGVAFVRTGTVSAGRPSYVQNSAFHDSYSTAIGIFGASGINITGNVVHRAIHDGIRVTGSNHRVIGNLVTV</sequence>
<evidence type="ECO:0000313" key="3">
    <source>
        <dbReference type="Ensembl" id="ENSCINP00000002007.3"/>
    </source>
</evidence>
<dbReference type="Proteomes" id="UP000008144">
    <property type="component" value="Unassembled WGS sequence"/>
</dbReference>
<keyword evidence="4" id="KW-1185">Reference proteome</keyword>
<organism evidence="3 4">
    <name type="scientific">Ciona intestinalis</name>
    <name type="common">Transparent sea squirt</name>
    <name type="synonym">Ascidia intestinalis</name>
    <dbReference type="NCBI Taxonomy" id="7719"/>
    <lineage>
        <taxon>Eukaryota</taxon>
        <taxon>Metazoa</taxon>
        <taxon>Chordata</taxon>
        <taxon>Tunicata</taxon>
        <taxon>Ascidiacea</taxon>
        <taxon>Phlebobranchia</taxon>
        <taxon>Cionidae</taxon>
        <taxon>Ciona</taxon>
    </lineage>
</organism>
<evidence type="ECO:0000256" key="1">
    <source>
        <dbReference type="ARBA" id="ARBA00022729"/>
    </source>
</evidence>
<proteinExistence type="predicted"/>
<reference evidence="4" key="1">
    <citation type="journal article" date="2002" name="Science">
        <title>The draft genome of Ciona intestinalis: insights into chordate and vertebrate origins.</title>
        <authorList>
            <person name="Dehal P."/>
            <person name="Satou Y."/>
            <person name="Campbell R.K."/>
            <person name="Chapman J."/>
            <person name="Degnan B."/>
            <person name="De Tomaso A."/>
            <person name="Davidson B."/>
            <person name="Di Gregorio A."/>
            <person name="Gelpke M."/>
            <person name="Goodstein D.M."/>
            <person name="Harafuji N."/>
            <person name="Hastings K.E."/>
            <person name="Ho I."/>
            <person name="Hotta K."/>
            <person name="Huang W."/>
            <person name="Kawashima T."/>
            <person name="Lemaire P."/>
            <person name="Martinez D."/>
            <person name="Meinertzhagen I.A."/>
            <person name="Necula S."/>
            <person name="Nonaka M."/>
            <person name="Putnam N."/>
            <person name="Rash S."/>
            <person name="Saiga H."/>
            <person name="Satake M."/>
            <person name="Terry A."/>
            <person name="Yamada L."/>
            <person name="Wang H.G."/>
            <person name="Awazu S."/>
            <person name="Azumi K."/>
            <person name="Boore J."/>
            <person name="Branno M."/>
            <person name="Chin-Bow S."/>
            <person name="DeSantis R."/>
            <person name="Doyle S."/>
            <person name="Francino P."/>
            <person name="Keys D.N."/>
            <person name="Haga S."/>
            <person name="Hayashi H."/>
            <person name="Hino K."/>
            <person name="Imai K.S."/>
            <person name="Inaba K."/>
            <person name="Kano S."/>
            <person name="Kobayashi K."/>
            <person name="Kobayashi M."/>
            <person name="Lee B.I."/>
            <person name="Makabe K.W."/>
            <person name="Manohar C."/>
            <person name="Matassi G."/>
            <person name="Medina M."/>
            <person name="Mochizuki Y."/>
            <person name="Mount S."/>
            <person name="Morishita T."/>
            <person name="Miura S."/>
            <person name="Nakayama A."/>
            <person name="Nishizaka S."/>
            <person name="Nomoto H."/>
            <person name="Ohta F."/>
            <person name="Oishi K."/>
            <person name="Rigoutsos I."/>
            <person name="Sano M."/>
            <person name="Sasaki A."/>
            <person name="Sasakura Y."/>
            <person name="Shoguchi E."/>
            <person name="Shin-i T."/>
            <person name="Spagnuolo A."/>
            <person name="Stainier D."/>
            <person name="Suzuki M.M."/>
            <person name="Tassy O."/>
            <person name="Takatori N."/>
            <person name="Tokuoka M."/>
            <person name="Yagi K."/>
            <person name="Yoshizaki F."/>
            <person name="Wada S."/>
            <person name="Zhang C."/>
            <person name="Hyatt P.D."/>
            <person name="Larimer F."/>
            <person name="Detter C."/>
            <person name="Doggett N."/>
            <person name="Glavina T."/>
            <person name="Hawkins T."/>
            <person name="Richardson P."/>
            <person name="Lucas S."/>
            <person name="Kohara Y."/>
            <person name="Levine M."/>
            <person name="Satoh N."/>
            <person name="Rokhsar D.S."/>
        </authorList>
    </citation>
    <scope>NUCLEOTIDE SEQUENCE [LARGE SCALE GENOMIC DNA]</scope>
</reference>
<dbReference type="Ensembl" id="ENSCINT00000002007.3">
    <property type="protein sequence ID" value="ENSCINP00000002007.3"/>
    <property type="gene ID" value="ENSCING00000001066.3"/>
</dbReference>